<dbReference type="Proteomes" id="UP000215559">
    <property type="component" value="Unassembled WGS sequence"/>
</dbReference>
<evidence type="ECO:0000256" key="1">
    <source>
        <dbReference type="ARBA" id="ARBA00022490"/>
    </source>
</evidence>
<accession>A0A235BPX5</accession>
<evidence type="ECO:0000256" key="7">
    <source>
        <dbReference type="ARBA" id="ARBA00023270"/>
    </source>
</evidence>
<dbReference type="NCBIfam" id="TIGR00223">
    <property type="entry name" value="panD"/>
    <property type="match status" value="1"/>
</dbReference>
<evidence type="ECO:0000256" key="2">
    <source>
        <dbReference type="ARBA" id="ARBA00022655"/>
    </source>
</evidence>
<dbReference type="InterPro" id="IPR009010">
    <property type="entry name" value="Asp_de-COase-like_dom_sf"/>
</dbReference>
<dbReference type="EMBL" id="NOZP01000152">
    <property type="protein sequence ID" value="OYD14550.1"/>
    <property type="molecule type" value="Genomic_DNA"/>
</dbReference>
<dbReference type="PANTHER" id="PTHR21012:SF0">
    <property type="entry name" value="ASPARTATE 1-DECARBOXYLASE"/>
    <property type="match status" value="1"/>
</dbReference>
<evidence type="ECO:0000256" key="13">
    <source>
        <dbReference type="PIRSR" id="PIRSR006246-5"/>
    </source>
</evidence>
<keyword evidence="4 9" id="KW-0068">Autocatalytic cleavage</keyword>
<evidence type="ECO:0000256" key="12">
    <source>
        <dbReference type="PIRSR" id="PIRSR006246-3"/>
    </source>
</evidence>
<evidence type="ECO:0000256" key="6">
    <source>
        <dbReference type="ARBA" id="ARBA00023239"/>
    </source>
</evidence>
<comment type="subunit">
    <text evidence="9">Heterooctamer of four alpha and four beta subunits.</text>
</comment>
<keyword evidence="7 9" id="KW-0704">Schiff base</keyword>
<comment type="pathway">
    <text evidence="9">Cofactor biosynthesis; (R)-pantothenate biosynthesis; beta-alanine from L-aspartate: step 1/1.</text>
</comment>
<evidence type="ECO:0000313" key="14">
    <source>
        <dbReference type="EMBL" id="OYD14550.1"/>
    </source>
</evidence>
<evidence type="ECO:0000256" key="9">
    <source>
        <dbReference type="HAMAP-Rule" id="MF_00446"/>
    </source>
</evidence>
<evidence type="ECO:0000256" key="8">
    <source>
        <dbReference type="ARBA" id="ARBA00023317"/>
    </source>
</evidence>
<evidence type="ECO:0000256" key="3">
    <source>
        <dbReference type="ARBA" id="ARBA00022793"/>
    </source>
</evidence>
<comment type="caution">
    <text evidence="14">The sequence shown here is derived from an EMBL/GenBank/DDBJ whole genome shotgun (WGS) entry which is preliminary data.</text>
</comment>
<feature type="active site" description="Proton donor" evidence="9 10">
    <location>
        <position position="60"/>
    </location>
</feature>
<keyword evidence="2 9" id="KW-0566">Pantothenate biosynthesis</keyword>
<keyword evidence="5 9" id="KW-0865">Zymogen</keyword>
<feature type="active site" description="Schiff-base intermediate with substrate; via pyruvic acid" evidence="9 10">
    <location>
        <position position="27"/>
    </location>
</feature>
<keyword evidence="6 9" id="KW-0456">Lyase</keyword>
<dbReference type="Pfam" id="PF02261">
    <property type="entry name" value="Asp_decarbox"/>
    <property type="match status" value="1"/>
</dbReference>
<evidence type="ECO:0000256" key="5">
    <source>
        <dbReference type="ARBA" id="ARBA00023145"/>
    </source>
</evidence>
<sequence>MSSFRILVKSKIQRLTVTGKNLKYEGSLELNEDLMRAADILPNEIVQVVDVNNGNRFETYAIKATSGSGVCVLDGAAARMCEIGDEIIVMSKVFIEEELVAQHQLKKIKVDRNNRIVNDGGSSRSG</sequence>
<dbReference type="InterPro" id="IPR003190">
    <property type="entry name" value="Asp_decarbox"/>
</dbReference>
<comment type="function">
    <text evidence="9">Catalyzes the pyruvoyl-dependent decarboxylation of aspartate to produce beta-alanine.</text>
</comment>
<feature type="modified residue" description="Pyruvic acid (Ser)" evidence="9 12">
    <location>
        <position position="27"/>
    </location>
</feature>
<evidence type="ECO:0000313" key="15">
    <source>
        <dbReference type="Proteomes" id="UP000215559"/>
    </source>
</evidence>
<proteinExistence type="inferred from homology"/>
<dbReference type="SUPFAM" id="SSF50692">
    <property type="entry name" value="ADC-like"/>
    <property type="match status" value="1"/>
</dbReference>
<dbReference type="GO" id="GO:0005829">
    <property type="term" value="C:cytosol"/>
    <property type="evidence" value="ECO:0007669"/>
    <property type="project" value="TreeGrafter"/>
</dbReference>
<feature type="binding site" evidence="9 11">
    <location>
        <position position="59"/>
    </location>
    <ligand>
        <name>substrate</name>
    </ligand>
</feature>
<keyword evidence="8 9" id="KW-0670">Pyruvate</keyword>
<comment type="similarity">
    <text evidence="9">Belongs to the PanD family.</text>
</comment>
<dbReference type="UniPathway" id="UPA00028">
    <property type="reaction ID" value="UER00002"/>
</dbReference>
<dbReference type="Gene3D" id="2.40.40.20">
    <property type="match status" value="1"/>
</dbReference>
<gene>
    <name evidence="9" type="primary">panD</name>
    <name evidence="14" type="ORF">CH330_08360</name>
</gene>
<keyword evidence="1 9" id="KW-0963">Cytoplasm</keyword>
<evidence type="ECO:0000256" key="11">
    <source>
        <dbReference type="PIRSR" id="PIRSR006246-2"/>
    </source>
</evidence>
<protein>
    <recommendedName>
        <fullName evidence="9">Aspartate 1-decarboxylase</fullName>
        <ecNumber evidence="9">4.1.1.11</ecNumber>
    </recommendedName>
    <alternativeName>
        <fullName evidence="9">Aspartate alpha-decarboxylase</fullName>
    </alternativeName>
    <component>
        <recommendedName>
            <fullName evidence="9">Aspartate 1-decarboxylase beta chain</fullName>
        </recommendedName>
    </component>
    <component>
        <recommendedName>
            <fullName evidence="9">Aspartate 1-decarboxylase alpha chain</fullName>
        </recommendedName>
    </component>
</protein>
<organism evidence="14 15">
    <name type="scientific">candidate division WOR-3 bacterium JGI_Cruoil_03_51_56</name>
    <dbReference type="NCBI Taxonomy" id="1973747"/>
    <lineage>
        <taxon>Bacteria</taxon>
        <taxon>Bacteria division WOR-3</taxon>
    </lineage>
</organism>
<comment type="cofactor">
    <cofactor evidence="9 10">
        <name>pyruvate</name>
        <dbReference type="ChEBI" id="CHEBI:15361"/>
    </cofactor>
    <text evidence="9 10">Binds 1 pyruvoyl group covalently per subunit.</text>
</comment>
<name>A0A235BPX5_UNCW3</name>
<dbReference type="GO" id="GO:0004068">
    <property type="term" value="F:aspartate 1-decarboxylase activity"/>
    <property type="evidence" value="ECO:0007669"/>
    <property type="project" value="UniProtKB-UniRule"/>
</dbReference>
<dbReference type="CDD" id="cd06919">
    <property type="entry name" value="Asp_decarbox"/>
    <property type="match status" value="1"/>
</dbReference>
<evidence type="ECO:0000256" key="4">
    <source>
        <dbReference type="ARBA" id="ARBA00022813"/>
    </source>
</evidence>
<dbReference type="PANTHER" id="PTHR21012">
    <property type="entry name" value="ASPARTATE 1-DECARBOXYLASE"/>
    <property type="match status" value="1"/>
</dbReference>
<comment type="PTM">
    <text evidence="9 12">Is synthesized initially as an inactive proenzyme, which is activated by self-cleavage at a specific serine bond to produce a beta-subunit with a hydroxyl group at its C-terminus and an alpha-subunit with a pyruvoyl group at its N-terminus.</text>
</comment>
<reference evidence="14 15" key="1">
    <citation type="submission" date="2017-07" db="EMBL/GenBank/DDBJ databases">
        <title>Recovery of genomes from metagenomes via a dereplication, aggregation, and scoring strategy.</title>
        <authorList>
            <person name="Sieber C.M."/>
            <person name="Probst A.J."/>
            <person name="Sharrar A."/>
            <person name="Thomas B.C."/>
            <person name="Hess M."/>
            <person name="Tringe S.G."/>
            <person name="Banfield J.F."/>
        </authorList>
    </citation>
    <scope>NUCLEOTIDE SEQUENCE [LARGE SCALE GENOMIC DNA]</scope>
    <source>
        <strain evidence="14">JGI_Cruoil_03_51_56</strain>
    </source>
</reference>
<feature type="chain" id="PRO_5013995855" description="Aspartate 1-decarboxylase alpha chain" evidence="9 13">
    <location>
        <begin position="27"/>
        <end position="126"/>
    </location>
</feature>
<dbReference type="GO" id="GO:0006523">
    <property type="term" value="P:alanine biosynthetic process"/>
    <property type="evidence" value="ECO:0007669"/>
    <property type="project" value="InterPro"/>
</dbReference>
<dbReference type="HAMAP" id="MF_00446">
    <property type="entry name" value="PanD"/>
    <property type="match status" value="1"/>
</dbReference>
<feature type="binding site" evidence="9 11">
    <location>
        <begin position="75"/>
        <end position="77"/>
    </location>
    <ligand>
        <name>substrate</name>
    </ligand>
</feature>
<comment type="catalytic activity">
    <reaction evidence="9">
        <text>L-aspartate + H(+) = beta-alanine + CO2</text>
        <dbReference type="Rhea" id="RHEA:19497"/>
        <dbReference type="ChEBI" id="CHEBI:15378"/>
        <dbReference type="ChEBI" id="CHEBI:16526"/>
        <dbReference type="ChEBI" id="CHEBI:29991"/>
        <dbReference type="ChEBI" id="CHEBI:57966"/>
        <dbReference type="EC" id="4.1.1.11"/>
    </reaction>
</comment>
<dbReference type="GO" id="GO:0015940">
    <property type="term" value="P:pantothenate biosynthetic process"/>
    <property type="evidence" value="ECO:0007669"/>
    <property type="project" value="UniProtKB-UniRule"/>
</dbReference>
<dbReference type="EC" id="4.1.1.11" evidence="9"/>
<dbReference type="AlphaFoldDB" id="A0A235BPX5"/>
<comment type="subcellular location">
    <subcellularLocation>
        <location evidence="9">Cytoplasm</location>
    </subcellularLocation>
</comment>
<keyword evidence="3 9" id="KW-0210">Decarboxylase</keyword>
<evidence type="ECO:0000256" key="10">
    <source>
        <dbReference type="PIRSR" id="PIRSR006246-1"/>
    </source>
</evidence>
<feature type="chain" id="PRO_5013995851" description="Aspartate 1-decarboxylase beta chain" evidence="9 13">
    <location>
        <begin position="1"/>
        <end position="26"/>
    </location>
</feature>
<dbReference type="PIRSF" id="PIRSF006246">
    <property type="entry name" value="Asp_decarbox"/>
    <property type="match status" value="1"/>
</dbReference>